<evidence type="ECO:0000259" key="7">
    <source>
        <dbReference type="Pfam" id="PF05529"/>
    </source>
</evidence>
<evidence type="ECO:0000256" key="3">
    <source>
        <dbReference type="ARBA" id="ARBA00022989"/>
    </source>
</evidence>
<dbReference type="AlphaFoldDB" id="A0A1X0R7V6"/>
<dbReference type="PANTHER" id="PTHR12701">
    <property type="entry name" value="BCR-ASSOCIATED PROTEIN, BAP"/>
    <property type="match status" value="1"/>
</dbReference>
<dbReference type="EMBL" id="KV921893">
    <property type="protein sequence ID" value="ORE08119.1"/>
    <property type="molecule type" value="Genomic_DNA"/>
</dbReference>
<reference evidence="8" key="1">
    <citation type="journal article" date="2016" name="Proc. Natl. Acad. Sci. U.S.A.">
        <title>Lipid metabolic changes in an early divergent fungus govern the establishment of a mutualistic symbiosis with endobacteria.</title>
        <authorList>
            <person name="Lastovetsky O.A."/>
            <person name="Gaspar M.L."/>
            <person name="Mondo S.J."/>
            <person name="LaButti K.M."/>
            <person name="Sandor L."/>
            <person name="Grigoriev I.V."/>
            <person name="Henry S.A."/>
            <person name="Pawlowska T.E."/>
        </authorList>
    </citation>
    <scope>NUCLEOTIDE SEQUENCE [LARGE SCALE GENOMIC DNA]</scope>
    <source>
        <strain evidence="8">ATCC 52814</strain>
    </source>
</reference>
<gene>
    <name evidence="8" type="ORF">BCV72DRAFT_272306</name>
</gene>
<name>A0A1X0R7V6_RHIZD</name>
<protein>
    <recommendedName>
        <fullName evidence="5">Endoplasmic reticulum transmembrane protein</fullName>
    </recommendedName>
</protein>
<dbReference type="GO" id="GO:0006888">
    <property type="term" value="P:endoplasmic reticulum to Golgi vesicle-mediated transport"/>
    <property type="evidence" value="ECO:0007669"/>
    <property type="project" value="UniProtKB-UniRule"/>
</dbReference>
<evidence type="ECO:0000256" key="6">
    <source>
        <dbReference type="SAM" id="MobiDB-lite"/>
    </source>
</evidence>
<keyword evidence="5" id="KW-0256">Endoplasmic reticulum</keyword>
<dbReference type="InterPro" id="IPR008417">
    <property type="entry name" value="BAP29/BAP31"/>
</dbReference>
<dbReference type="PANTHER" id="PTHR12701:SF20">
    <property type="entry name" value="ENDOPLASMIC RETICULUM TRANSMEMBRANE PROTEIN"/>
    <property type="match status" value="1"/>
</dbReference>
<organism evidence="8">
    <name type="scientific">Rhizopus microsporus var. microsporus</name>
    <dbReference type="NCBI Taxonomy" id="86635"/>
    <lineage>
        <taxon>Eukaryota</taxon>
        <taxon>Fungi</taxon>
        <taxon>Fungi incertae sedis</taxon>
        <taxon>Mucoromycota</taxon>
        <taxon>Mucoromycotina</taxon>
        <taxon>Mucoromycetes</taxon>
        <taxon>Mucorales</taxon>
        <taxon>Mucorineae</taxon>
        <taxon>Rhizopodaceae</taxon>
        <taxon>Rhizopus</taxon>
    </lineage>
</organism>
<comment type="subcellular location">
    <subcellularLocation>
        <location evidence="5">Endoplasmic reticulum membrane</location>
        <topology evidence="5">Multi-pass membrane protein</topology>
    </subcellularLocation>
    <subcellularLocation>
        <location evidence="1">Membrane</location>
        <topology evidence="1">Multi-pass membrane protein</topology>
    </subcellularLocation>
</comment>
<evidence type="ECO:0000256" key="4">
    <source>
        <dbReference type="ARBA" id="ARBA00023136"/>
    </source>
</evidence>
<feature type="transmembrane region" description="Helical" evidence="5">
    <location>
        <begin position="44"/>
        <end position="63"/>
    </location>
</feature>
<evidence type="ECO:0000313" key="8">
    <source>
        <dbReference type="EMBL" id="ORE08119.1"/>
    </source>
</evidence>
<dbReference type="Pfam" id="PF05529">
    <property type="entry name" value="Bap31"/>
    <property type="match status" value="1"/>
</dbReference>
<dbReference type="VEuPathDB" id="FungiDB:BCV72DRAFT_272306"/>
<proteinExistence type="inferred from homology"/>
<keyword evidence="2 5" id="KW-0812">Transmembrane</keyword>
<keyword evidence="5" id="KW-0813">Transport</keyword>
<feature type="transmembrane region" description="Helical" evidence="5">
    <location>
        <begin position="106"/>
        <end position="122"/>
    </location>
</feature>
<comment type="similarity">
    <text evidence="5">Belongs to the BCAP29/BCAP31 family.</text>
</comment>
<dbReference type="OrthoDB" id="435607at2759"/>
<evidence type="ECO:0000256" key="2">
    <source>
        <dbReference type="ARBA" id="ARBA00022692"/>
    </source>
</evidence>
<comment type="function">
    <text evidence="5">May play a role in anterograde transport of membrane proteins from the endoplasmic reticulum to the Golgi.</text>
</comment>
<dbReference type="GO" id="GO:0006886">
    <property type="term" value="P:intracellular protein transport"/>
    <property type="evidence" value="ECO:0007669"/>
    <property type="project" value="UniProtKB-UniRule"/>
</dbReference>
<keyword evidence="5" id="KW-0653">Protein transport</keyword>
<dbReference type="InterPro" id="IPR040463">
    <property type="entry name" value="BAP29/BAP31_N"/>
</dbReference>
<keyword evidence="4 5" id="KW-0472">Membrane</keyword>
<evidence type="ECO:0000256" key="5">
    <source>
        <dbReference type="RuleBase" id="RU367026"/>
    </source>
</evidence>
<dbReference type="GO" id="GO:0070973">
    <property type="term" value="P:protein localization to endoplasmic reticulum exit site"/>
    <property type="evidence" value="ECO:0007669"/>
    <property type="project" value="UniProtKB-UniRule"/>
</dbReference>
<keyword evidence="5" id="KW-0931">ER-Golgi transport</keyword>
<dbReference type="Proteomes" id="UP000242414">
    <property type="component" value="Unassembled WGS sequence"/>
</dbReference>
<keyword evidence="8" id="KW-0675">Receptor</keyword>
<feature type="region of interest" description="Disordered" evidence="6">
    <location>
        <begin position="161"/>
        <end position="181"/>
    </location>
</feature>
<accession>A0A1X0R7V6</accession>
<evidence type="ECO:0000256" key="1">
    <source>
        <dbReference type="ARBA" id="ARBA00004141"/>
    </source>
</evidence>
<feature type="domain" description="BAP29/BAP31 transmembrane" evidence="7">
    <location>
        <begin position="1"/>
        <end position="136"/>
    </location>
</feature>
<sequence>MTLYYTIVFAILIAEIFTFFLLMLPISTRWKKPVFRWLATSPTVAHASYILKIVFGFIFVLFIDSVNTLRAFYEVVHEEENVTPGTSDFRAQVNQAAKKFYAQRNLYLTGFTMLLLLILNTIKTMNLEYIRLEDECLELRAALSNDPDVKRAVREMDTEPIKDRVTKLEPVEQPEENRKDI</sequence>
<feature type="transmembrane region" description="Helical" evidence="5">
    <location>
        <begin position="6"/>
        <end position="24"/>
    </location>
</feature>
<dbReference type="GO" id="GO:0005789">
    <property type="term" value="C:endoplasmic reticulum membrane"/>
    <property type="evidence" value="ECO:0007669"/>
    <property type="project" value="UniProtKB-SubCell"/>
</dbReference>
<keyword evidence="3 5" id="KW-1133">Transmembrane helix</keyword>